<dbReference type="AlphaFoldDB" id="A0ABD3AMX6"/>
<evidence type="ECO:0008006" key="3">
    <source>
        <dbReference type="Google" id="ProtNLM"/>
    </source>
</evidence>
<protein>
    <recommendedName>
        <fullName evidence="3">OVATE domain-containing protein</fullName>
    </recommendedName>
</protein>
<dbReference type="EMBL" id="JBJUIK010000003">
    <property type="protein sequence ID" value="KAL3532444.1"/>
    <property type="molecule type" value="Genomic_DNA"/>
</dbReference>
<dbReference type="PANTHER" id="PTHR35461:SF3">
    <property type="entry name" value="OVATE DOMAIN-CONTAINING PROTEIN"/>
    <property type="match status" value="1"/>
</dbReference>
<gene>
    <name evidence="1" type="ORF">ACH5RR_005965</name>
</gene>
<organism evidence="1 2">
    <name type="scientific">Cinchona calisaya</name>
    <dbReference type="NCBI Taxonomy" id="153742"/>
    <lineage>
        <taxon>Eukaryota</taxon>
        <taxon>Viridiplantae</taxon>
        <taxon>Streptophyta</taxon>
        <taxon>Embryophyta</taxon>
        <taxon>Tracheophyta</taxon>
        <taxon>Spermatophyta</taxon>
        <taxon>Magnoliopsida</taxon>
        <taxon>eudicotyledons</taxon>
        <taxon>Gunneridae</taxon>
        <taxon>Pentapetalae</taxon>
        <taxon>asterids</taxon>
        <taxon>lamiids</taxon>
        <taxon>Gentianales</taxon>
        <taxon>Rubiaceae</taxon>
        <taxon>Cinchonoideae</taxon>
        <taxon>Cinchoneae</taxon>
        <taxon>Cinchona</taxon>
    </lineage>
</organism>
<keyword evidence="2" id="KW-1185">Reference proteome</keyword>
<dbReference type="Proteomes" id="UP001630127">
    <property type="component" value="Unassembled WGS sequence"/>
</dbReference>
<name>A0ABD3AMX6_9GENT</name>
<comment type="caution">
    <text evidence="1">The sequence shown here is derived from an EMBL/GenBank/DDBJ whole genome shotgun (WGS) entry which is preliminary data.</text>
</comment>
<proteinExistence type="predicted"/>
<dbReference type="PANTHER" id="PTHR35461">
    <property type="entry name" value="BNAANNG14610D PROTEIN"/>
    <property type="match status" value="1"/>
</dbReference>
<reference evidence="1 2" key="1">
    <citation type="submission" date="2024-11" db="EMBL/GenBank/DDBJ databases">
        <title>A near-complete genome assembly of Cinchona calisaya.</title>
        <authorList>
            <person name="Lian D.C."/>
            <person name="Zhao X.W."/>
            <person name="Wei L."/>
        </authorList>
    </citation>
    <scope>NUCLEOTIDE SEQUENCE [LARGE SCALE GENOMIC DNA]</scope>
    <source>
        <tissue evidence="1">Nenye</tissue>
    </source>
</reference>
<sequence length="213" mass="24859">MLLRTAFSNTKKFFQKTVESFKSFLSGGYERLPKNSPCSSFPCGGGGIHHQLKDNQSYKELDKVVYTSNSTSQIQLWDVVETEKQFFKGKSKKKSEASTPEKGYDQVDDQIKEKKNYSKKKKIVYDGKIYENISSNQKILMMRDQERRFLVAKKLKELEMLDNGNVEHVLDIEEVLHYYSRLTCPAYVDIVDKFFMDMYSELFNGQMLQRVGF</sequence>
<accession>A0ABD3AMX6</accession>
<evidence type="ECO:0000313" key="2">
    <source>
        <dbReference type="Proteomes" id="UP001630127"/>
    </source>
</evidence>
<evidence type="ECO:0000313" key="1">
    <source>
        <dbReference type="EMBL" id="KAL3532444.1"/>
    </source>
</evidence>